<evidence type="ECO:0000256" key="4">
    <source>
        <dbReference type="ARBA" id="ARBA00023136"/>
    </source>
</evidence>
<name>A0ABP0ZMZ9_9ASCO</name>
<keyword evidence="4 5" id="KW-0472">Membrane</keyword>
<sequence length="190" mass="22258">MISAFDLFSLAVCISGVYDTFSLELPPYLQRGGHFQFLTNISLLSTCIYIISKHILMLPPRQANLIYNTVMNLEFTVTSCYWTLHYILPHWLNTATIDRNFVLDFKIHLWPYLYLLVCKERRNKWGSLGSGVVFAFYWAYIEWLVGSDPTQRFAYPFLNRGGLPARAFWLFGMWLVGTLNYLLLKYIKNI</sequence>
<evidence type="ECO:0000256" key="1">
    <source>
        <dbReference type="ARBA" id="ARBA00004127"/>
    </source>
</evidence>
<feature type="transmembrane region" description="Helical" evidence="5">
    <location>
        <begin position="125"/>
        <end position="146"/>
    </location>
</feature>
<accession>A0ABP0ZMZ9</accession>
<feature type="transmembrane region" description="Helical" evidence="5">
    <location>
        <begin position="32"/>
        <end position="51"/>
    </location>
</feature>
<evidence type="ECO:0000313" key="7">
    <source>
        <dbReference type="Proteomes" id="UP001497383"/>
    </source>
</evidence>
<dbReference type="GeneID" id="92208468"/>
<dbReference type="PANTHER" id="PTHR10989:SF16">
    <property type="entry name" value="AT02829P-RELATED"/>
    <property type="match status" value="1"/>
</dbReference>
<organism evidence="6 7">
    <name type="scientific">Lodderomyces beijingensis</name>
    <dbReference type="NCBI Taxonomy" id="1775926"/>
    <lineage>
        <taxon>Eukaryota</taxon>
        <taxon>Fungi</taxon>
        <taxon>Dikarya</taxon>
        <taxon>Ascomycota</taxon>
        <taxon>Saccharomycotina</taxon>
        <taxon>Pichiomycetes</taxon>
        <taxon>Debaryomycetaceae</taxon>
        <taxon>Candida/Lodderomyces clade</taxon>
        <taxon>Lodderomyces</taxon>
    </lineage>
</organism>
<dbReference type="EMBL" id="OZ022408">
    <property type="protein sequence ID" value="CAK9439048.1"/>
    <property type="molecule type" value="Genomic_DNA"/>
</dbReference>
<dbReference type="InterPro" id="IPR006838">
    <property type="entry name" value="ADTRP_AIG1"/>
</dbReference>
<dbReference type="Proteomes" id="UP001497383">
    <property type="component" value="Chromosome 4"/>
</dbReference>
<gene>
    <name evidence="6" type="ORF">LODBEIA_P32720</name>
</gene>
<evidence type="ECO:0000256" key="5">
    <source>
        <dbReference type="SAM" id="Phobius"/>
    </source>
</evidence>
<proteinExistence type="predicted"/>
<dbReference type="Pfam" id="PF04750">
    <property type="entry name" value="Far-17a_AIG1"/>
    <property type="match status" value="1"/>
</dbReference>
<keyword evidence="2 5" id="KW-0812">Transmembrane</keyword>
<reference evidence="6 7" key="1">
    <citation type="submission" date="2024-03" db="EMBL/GenBank/DDBJ databases">
        <authorList>
            <person name="Brejova B."/>
        </authorList>
    </citation>
    <scope>NUCLEOTIDE SEQUENCE [LARGE SCALE GENOMIC DNA]</scope>
    <source>
        <strain evidence="6 7">CBS 14171</strain>
    </source>
</reference>
<dbReference type="PANTHER" id="PTHR10989">
    <property type="entry name" value="ANDROGEN-INDUCED PROTEIN 1-RELATED"/>
    <property type="match status" value="1"/>
</dbReference>
<keyword evidence="3 5" id="KW-1133">Transmembrane helix</keyword>
<protein>
    <submittedName>
        <fullName evidence="6">Uncharacterized protein</fullName>
    </submittedName>
</protein>
<evidence type="ECO:0000256" key="2">
    <source>
        <dbReference type="ARBA" id="ARBA00022692"/>
    </source>
</evidence>
<keyword evidence="7" id="KW-1185">Reference proteome</keyword>
<feature type="transmembrane region" description="Helical" evidence="5">
    <location>
        <begin position="166"/>
        <end position="184"/>
    </location>
</feature>
<evidence type="ECO:0000313" key="6">
    <source>
        <dbReference type="EMBL" id="CAK9439048.1"/>
    </source>
</evidence>
<evidence type="ECO:0000256" key="3">
    <source>
        <dbReference type="ARBA" id="ARBA00022989"/>
    </source>
</evidence>
<dbReference type="RefSeq" id="XP_066830210.1">
    <property type="nucleotide sequence ID" value="XM_066973364.1"/>
</dbReference>
<comment type="subcellular location">
    <subcellularLocation>
        <location evidence="1">Endomembrane system</location>
        <topology evidence="1">Multi-pass membrane protein</topology>
    </subcellularLocation>
</comment>